<sequence length="67" mass="6673">MRQPSSLHQLSTVSGCSTGAAALQPARVVFHHLPPQCRPLAGIGSTEPGSTDGGFLSADGLLSGTGS</sequence>
<keyword evidence="3" id="KW-1185">Reference proteome</keyword>
<evidence type="ECO:0000313" key="2">
    <source>
        <dbReference type="EMBL" id="KAK9520000.1"/>
    </source>
</evidence>
<feature type="region of interest" description="Disordered" evidence="1">
    <location>
        <begin position="41"/>
        <end position="67"/>
    </location>
</feature>
<evidence type="ECO:0000256" key="1">
    <source>
        <dbReference type="SAM" id="MobiDB-lite"/>
    </source>
</evidence>
<evidence type="ECO:0000313" key="3">
    <source>
        <dbReference type="Proteomes" id="UP001488805"/>
    </source>
</evidence>
<organism evidence="2 3">
    <name type="scientific">Zoarces viviparus</name>
    <name type="common">Viviparous eelpout</name>
    <name type="synonym">Blennius viviparus</name>
    <dbReference type="NCBI Taxonomy" id="48416"/>
    <lineage>
        <taxon>Eukaryota</taxon>
        <taxon>Metazoa</taxon>
        <taxon>Chordata</taxon>
        <taxon>Craniata</taxon>
        <taxon>Vertebrata</taxon>
        <taxon>Euteleostomi</taxon>
        <taxon>Actinopterygii</taxon>
        <taxon>Neopterygii</taxon>
        <taxon>Teleostei</taxon>
        <taxon>Neoteleostei</taxon>
        <taxon>Acanthomorphata</taxon>
        <taxon>Eupercaria</taxon>
        <taxon>Perciformes</taxon>
        <taxon>Cottioidei</taxon>
        <taxon>Zoarcales</taxon>
        <taxon>Zoarcidae</taxon>
        <taxon>Zoarcinae</taxon>
        <taxon>Zoarces</taxon>
    </lineage>
</organism>
<dbReference type="EMBL" id="JBCEZU010000434">
    <property type="protein sequence ID" value="KAK9520000.1"/>
    <property type="molecule type" value="Genomic_DNA"/>
</dbReference>
<protein>
    <submittedName>
        <fullName evidence="2">Uncharacterized protein</fullName>
    </submittedName>
</protein>
<gene>
    <name evidence="2" type="ORF">VZT92_022687</name>
</gene>
<accession>A0AAW1ECS0</accession>
<dbReference type="AlphaFoldDB" id="A0AAW1ECS0"/>
<proteinExistence type="predicted"/>
<reference evidence="2 3" key="1">
    <citation type="journal article" date="2024" name="Genome Biol. Evol.">
        <title>Chromosome-level genome assembly of the viviparous eelpout Zoarces viviparus.</title>
        <authorList>
            <person name="Fuhrmann N."/>
            <person name="Brasseur M.V."/>
            <person name="Bakowski C.E."/>
            <person name="Podsiadlowski L."/>
            <person name="Prost S."/>
            <person name="Krehenwinkel H."/>
            <person name="Mayer C."/>
        </authorList>
    </citation>
    <scope>NUCLEOTIDE SEQUENCE [LARGE SCALE GENOMIC DNA]</scope>
    <source>
        <strain evidence="2">NO-MEL_2022_Ind0_liver</strain>
    </source>
</reference>
<name>A0AAW1ECS0_ZOAVI</name>
<dbReference type="PROSITE" id="PS51257">
    <property type="entry name" value="PROKAR_LIPOPROTEIN"/>
    <property type="match status" value="1"/>
</dbReference>
<dbReference type="Proteomes" id="UP001488805">
    <property type="component" value="Unassembled WGS sequence"/>
</dbReference>
<comment type="caution">
    <text evidence="2">The sequence shown here is derived from an EMBL/GenBank/DDBJ whole genome shotgun (WGS) entry which is preliminary data.</text>
</comment>